<gene>
    <name evidence="2" type="ORF">WMSIL1_LOCUS5135</name>
</gene>
<proteinExistence type="predicted"/>
<dbReference type="EMBL" id="CABIJS010000155">
    <property type="protein sequence ID" value="VUZ45053.1"/>
    <property type="molecule type" value="Genomic_DNA"/>
</dbReference>
<sequence length="70" mass="7663">MGADYSSMPSVDDERDSSFSSQLLGNKISPISPRKPDLQIALRSKFGHNDSQTPRNPKIPTLGTNDMKSV</sequence>
<evidence type="ECO:0000256" key="1">
    <source>
        <dbReference type="SAM" id="MobiDB-lite"/>
    </source>
</evidence>
<name>A0A564YEN4_HYMDI</name>
<protein>
    <submittedName>
        <fullName evidence="2">Uncharacterized protein</fullName>
    </submittedName>
</protein>
<dbReference type="AlphaFoldDB" id="A0A564YEN4"/>
<accession>A0A564YEN4</accession>
<organism evidence="2 3">
    <name type="scientific">Hymenolepis diminuta</name>
    <name type="common">Rat tapeworm</name>
    <dbReference type="NCBI Taxonomy" id="6216"/>
    <lineage>
        <taxon>Eukaryota</taxon>
        <taxon>Metazoa</taxon>
        <taxon>Spiralia</taxon>
        <taxon>Lophotrochozoa</taxon>
        <taxon>Platyhelminthes</taxon>
        <taxon>Cestoda</taxon>
        <taxon>Eucestoda</taxon>
        <taxon>Cyclophyllidea</taxon>
        <taxon>Hymenolepididae</taxon>
        <taxon>Hymenolepis</taxon>
    </lineage>
</organism>
<dbReference type="Proteomes" id="UP000321570">
    <property type="component" value="Unassembled WGS sequence"/>
</dbReference>
<reference evidence="2 3" key="1">
    <citation type="submission" date="2019-07" db="EMBL/GenBank/DDBJ databases">
        <authorList>
            <person name="Jastrzebski P J."/>
            <person name="Paukszto L."/>
            <person name="Jastrzebski P J."/>
        </authorList>
    </citation>
    <scope>NUCLEOTIDE SEQUENCE [LARGE SCALE GENOMIC DNA]</scope>
    <source>
        <strain evidence="2 3">WMS-il1</strain>
    </source>
</reference>
<keyword evidence="3" id="KW-1185">Reference proteome</keyword>
<evidence type="ECO:0000313" key="2">
    <source>
        <dbReference type="EMBL" id="VUZ45053.1"/>
    </source>
</evidence>
<evidence type="ECO:0000313" key="3">
    <source>
        <dbReference type="Proteomes" id="UP000321570"/>
    </source>
</evidence>
<feature type="region of interest" description="Disordered" evidence="1">
    <location>
        <begin position="1"/>
        <end position="70"/>
    </location>
</feature>